<keyword evidence="2" id="KW-1185">Reference proteome</keyword>
<organism evidence="1 2">
    <name type="scientific">Nocardioides malaquae</name>
    <dbReference type="NCBI Taxonomy" id="2773426"/>
    <lineage>
        <taxon>Bacteria</taxon>
        <taxon>Bacillati</taxon>
        <taxon>Actinomycetota</taxon>
        <taxon>Actinomycetes</taxon>
        <taxon>Propionibacteriales</taxon>
        <taxon>Nocardioidaceae</taxon>
        <taxon>Nocardioides</taxon>
    </lineage>
</organism>
<reference evidence="1 2" key="1">
    <citation type="submission" date="2020-10" db="EMBL/GenBank/DDBJ databases">
        <title>Nocardioides sp. isolated from sludge.</title>
        <authorList>
            <person name="Zhang X."/>
        </authorList>
    </citation>
    <scope>NUCLEOTIDE SEQUENCE [LARGE SCALE GENOMIC DNA]</scope>
    <source>
        <strain evidence="1 2">Y6</strain>
    </source>
</reference>
<dbReference type="Proteomes" id="UP000756387">
    <property type="component" value="Unassembled WGS sequence"/>
</dbReference>
<name>A0ABR9RRR8_9ACTN</name>
<dbReference type="EMBL" id="JADCSA010000004">
    <property type="protein sequence ID" value="MBE7324095.1"/>
    <property type="molecule type" value="Genomic_DNA"/>
</dbReference>
<dbReference type="SUPFAM" id="SSF54611">
    <property type="entry name" value="SecB-like"/>
    <property type="match status" value="1"/>
</dbReference>
<evidence type="ECO:0000313" key="1">
    <source>
        <dbReference type="EMBL" id="MBE7324095.1"/>
    </source>
</evidence>
<protein>
    <recommendedName>
        <fullName evidence="3">Restriction endonuclease</fullName>
    </recommendedName>
</protein>
<dbReference type="RefSeq" id="WP_193637433.1">
    <property type="nucleotide sequence ID" value="NZ_JADCSA010000004.1"/>
</dbReference>
<dbReference type="InterPro" id="IPR035958">
    <property type="entry name" value="SecB-like_sf"/>
</dbReference>
<accession>A0ABR9RRR8</accession>
<comment type="caution">
    <text evidence="1">The sequence shown here is derived from an EMBL/GenBank/DDBJ whole genome shotgun (WGS) entry which is preliminary data.</text>
</comment>
<evidence type="ECO:0000313" key="2">
    <source>
        <dbReference type="Proteomes" id="UP000756387"/>
    </source>
</evidence>
<gene>
    <name evidence="1" type="ORF">IEQ44_05475</name>
</gene>
<evidence type="ECO:0008006" key="3">
    <source>
        <dbReference type="Google" id="ProtNLM"/>
    </source>
</evidence>
<sequence>MTSRDEVAELASQVVARLLPGLLVRTQESRFWSTTPDDEVLQGILVSAGIDVSVGRRSQSVDVKTTYNVDALRRPEDADDSAGDLPAEGWRSSVVLHGQWHIEEPQTLSDDAVRAFAVKVGVMTLHPYARAHIQTAVVAAGWPTYTLDVLTHQDDLFVSEDDPESVDLNLVTLD</sequence>
<proteinExistence type="predicted"/>